<evidence type="ECO:0000256" key="4">
    <source>
        <dbReference type="SAM" id="SignalP"/>
    </source>
</evidence>
<dbReference type="InterPro" id="IPR012341">
    <property type="entry name" value="6hp_glycosidase-like_sf"/>
</dbReference>
<dbReference type="PANTHER" id="PTHR33307:SF11">
    <property type="entry name" value="ALPHA-L-RHAMNOSIDASE"/>
    <property type="match status" value="1"/>
</dbReference>
<feature type="chain" id="PRO_5013122993" description="alpha-L-rhamnosidase" evidence="4">
    <location>
        <begin position="19"/>
        <end position="926"/>
    </location>
</feature>
<dbReference type="InterPro" id="IPR008928">
    <property type="entry name" value="6-hairpin_glycosidase_sf"/>
</dbReference>
<reference evidence="9 10" key="1">
    <citation type="submission" date="2017-01" db="EMBL/GenBank/DDBJ databases">
        <title>A new Hymenobacter.</title>
        <authorList>
            <person name="Liang Y."/>
            <person name="Feng F."/>
        </authorList>
    </citation>
    <scope>NUCLEOTIDE SEQUENCE [LARGE SCALE GENOMIC DNA]</scope>
    <source>
        <strain evidence="9">MIMBbqt21</strain>
    </source>
</reference>
<dbReference type="Proteomes" id="UP000194873">
    <property type="component" value="Unassembled WGS sequence"/>
</dbReference>
<evidence type="ECO:0000259" key="7">
    <source>
        <dbReference type="Pfam" id="PF17389"/>
    </source>
</evidence>
<evidence type="ECO:0000313" key="10">
    <source>
        <dbReference type="Proteomes" id="UP000194873"/>
    </source>
</evidence>
<comment type="catalytic activity">
    <reaction evidence="1">
        <text>Hydrolysis of terminal non-reducing alpha-L-rhamnose residues in alpha-L-rhamnosides.</text>
        <dbReference type="EC" id="3.2.1.40"/>
    </reaction>
</comment>
<dbReference type="OrthoDB" id="9815108at2"/>
<evidence type="ECO:0000256" key="2">
    <source>
        <dbReference type="ARBA" id="ARBA00012652"/>
    </source>
</evidence>
<feature type="signal peptide" evidence="4">
    <location>
        <begin position="1"/>
        <end position="18"/>
    </location>
</feature>
<dbReference type="Gene3D" id="2.60.420.10">
    <property type="entry name" value="Maltose phosphorylase, domain 3"/>
    <property type="match status" value="1"/>
</dbReference>
<dbReference type="InterPro" id="IPR035398">
    <property type="entry name" value="Bac_rhamnosid_C"/>
</dbReference>
<evidence type="ECO:0000259" key="5">
    <source>
        <dbReference type="Pfam" id="PF05592"/>
    </source>
</evidence>
<dbReference type="RefSeq" id="WP_086592002.1">
    <property type="nucleotide sequence ID" value="NZ_MTSE01000001.1"/>
</dbReference>
<evidence type="ECO:0000259" key="8">
    <source>
        <dbReference type="Pfam" id="PF17390"/>
    </source>
</evidence>
<evidence type="ECO:0000256" key="3">
    <source>
        <dbReference type="ARBA" id="ARBA00022801"/>
    </source>
</evidence>
<dbReference type="Gene3D" id="2.60.120.260">
    <property type="entry name" value="Galactose-binding domain-like"/>
    <property type="match status" value="2"/>
</dbReference>
<dbReference type="Pfam" id="PF25788">
    <property type="entry name" value="Ig_Rha78A_N"/>
    <property type="match status" value="1"/>
</dbReference>
<dbReference type="GO" id="GO:0005975">
    <property type="term" value="P:carbohydrate metabolic process"/>
    <property type="evidence" value="ECO:0007669"/>
    <property type="project" value="InterPro"/>
</dbReference>
<sequence>MPRLLLLLLLLSAHTGFAQELTLRKLSCEYKAAPVGVETATPKLGWQLNTDRRGAKQTAYRILVADTPELLKANTGNVWDSKKVNSNASIQVAYAGKALQPTKTYYWKVMAWDNQHAASAWSAPARWQMGLPTKADWQGARWIAYEQLPDSSQNILPTDGKKDRYYGSNTLPLLRKTFAVQKNIKKATVFLAGLGHFELSVNGQKVGDHFLDAGWTKYDQEAQYVTFDLTERLKAGPNALGVMLGNGFYYVPPVKGRYRKLKVAFGYPKLICRLLVEYTDGTTQNILSDPSWRTSPSPITFSSIYGGEDYNATLEQPGWDTPTFREPKTGWKPVLLVDGPPRLTSQLQEPLRVFEHFAPQKTTQPVPGTWVYDLGQNASGIVQLKVKGHKGDTVRISPAELLKEDGTINQKNAGSPYYFQYILKGEGTETWQPRFSYYGFRYLQVKGGVPQGEPNPKNVPQLVELTGLHIRNAAARAGEFACSNELFNRTNTLIDWAIKSNMVSTFTDCPHREKLGWLEQTHLMLSSVLYNYDVPDLTQKVLQDIRSSQLPNGLVPEIAPEYVKFEWGGDMFRDSPEWGSTSIITPWYLYQWYGDRQTLLESYPTMQRYIAYLGTKANSHILSQGLGDWYDLGPKPPGVSQLTPMGVTGTAMYYYDLTLLSKIARLLGKPHDAARYDQLAAEVKTAFNAKFFNKDTKQYATGSQAANAMAVYMKLVAPEDKAAVVENIIQDIRSRNNGLTAGDIGYRYLLKVLDDEGRSDVIFDMNSRADVPGYGYQLAKGATALTESWAALPTVSNNHFMLGHLMEWLYGGLAGIRPAEEGVAFNQIDIRPEPVGDVTAAKASYQSPYGVIVSDWKKTGTTFELTATIPPNTTATIYLPATASSKIAEGPQPLAQHRDLKLLGLEHGKARISTGAGTYHFVVSAK</sequence>
<dbReference type="InterPro" id="IPR013737">
    <property type="entry name" value="Bac_rhamnosid_N"/>
</dbReference>
<dbReference type="InterPro" id="IPR008902">
    <property type="entry name" value="Rhamnosid_concanavalin"/>
</dbReference>
<protein>
    <recommendedName>
        <fullName evidence="2">alpha-L-rhamnosidase</fullName>
        <ecNumber evidence="2">3.2.1.40</ecNumber>
    </recommendedName>
</protein>
<proteinExistence type="predicted"/>
<keyword evidence="4" id="KW-0732">Signal</keyword>
<dbReference type="AlphaFoldDB" id="A0A243WK81"/>
<dbReference type="Pfam" id="PF08531">
    <property type="entry name" value="Bac_rhamnosid_N"/>
    <property type="match status" value="1"/>
</dbReference>
<dbReference type="PIRSF" id="PIRSF010631">
    <property type="entry name" value="A-rhamnsds"/>
    <property type="match status" value="1"/>
</dbReference>
<gene>
    <name evidence="9" type="ORF">BXP70_00180</name>
</gene>
<feature type="domain" description="Alpha-L-rhamnosidase six-hairpin glycosidase" evidence="7">
    <location>
        <begin position="476"/>
        <end position="810"/>
    </location>
</feature>
<comment type="caution">
    <text evidence="9">The sequence shown here is derived from an EMBL/GenBank/DDBJ whole genome shotgun (WGS) entry which is preliminary data.</text>
</comment>
<dbReference type="Gene3D" id="1.50.10.10">
    <property type="match status" value="1"/>
</dbReference>
<dbReference type="Gene3D" id="2.60.40.10">
    <property type="entry name" value="Immunoglobulins"/>
    <property type="match status" value="1"/>
</dbReference>
<dbReference type="SUPFAM" id="SSF48208">
    <property type="entry name" value="Six-hairpin glycosidases"/>
    <property type="match status" value="1"/>
</dbReference>
<dbReference type="Pfam" id="PF17390">
    <property type="entry name" value="Bac_rhamnosid_C"/>
    <property type="match status" value="1"/>
</dbReference>
<dbReference type="GO" id="GO:0030596">
    <property type="term" value="F:alpha-L-rhamnosidase activity"/>
    <property type="evidence" value="ECO:0007669"/>
    <property type="project" value="UniProtKB-EC"/>
</dbReference>
<name>A0A243WK81_9BACT</name>
<dbReference type="EC" id="3.2.1.40" evidence="2"/>
<dbReference type="InterPro" id="IPR035396">
    <property type="entry name" value="Bac_rhamnosid6H"/>
</dbReference>
<dbReference type="InterPro" id="IPR013783">
    <property type="entry name" value="Ig-like_fold"/>
</dbReference>
<keyword evidence="10" id="KW-1185">Reference proteome</keyword>
<dbReference type="Pfam" id="PF17389">
    <property type="entry name" value="Bac_rhamnosid6H"/>
    <property type="match status" value="1"/>
</dbReference>
<evidence type="ECO:0000259" key="6">
    <source>
        <dbReference type="Pfam" id="PF08531"/>
    </source>
</evidence>
<dbReference type="PANTHER" id="PTHR33307">
    <property type="entry name" value="ALPHA-RHAMNOSIDASE (EUROFUNG)"/>
    <property type="match status" value="1"/>
</dbReference>
<feature type="domain" description="Alpha-L-rhamnosidase C-terminal" evidence="8">
    <location>
        <begin position="815"/>
        <end position="889"/>
    </location>
</feature>
<dbReference type="EMBL" id="MTSE01000001">
    <property type="protein sequence ID" value="OUJ76304.1"/>
    <property type="molecule type" value="Genomic_DNA"/>
</dbReference>
<organism evidence="9 10">
    <name type="scientific">Hymenobacter crusticola</name>
    <dbReference type="NCBI Taxonomy" id="1770526"/>
    <lineage>
        <taxon>Bacteria</taxon>
        <taxon>Pseudomonadati</taxon>
        <taxon>Bacteroidota</taxon>
        <taxon>Cytophagia</taxon>
        <taxon>Cytophagales</taxon>
        <taxon>Hymenobacteraceae</taxon>
        <taxon>Hymenobacter</taxon>
    </lineage>
</organism>
<keyword evidence="3" id="KW-0378">Hydrolase</keyword>
<evidence type="ECO:0000313" key="9">
    <source>
        <dbReference type="EMBL" id="OUJ76304.1"/>
    </source>
</evidence>
<dbReference type="InterPro" id="IPR016007">
    <property type="entry name" value="Alpha_rhamnosid"/>
</dbReference>
<feature type="domain" description="Alpha-L-rhamnosidase concanavalin-like" evidence="5">
    <location>
        <begin position="367"/>
        <end position="459"/>
    </location>
</feature>
<dbReference type="Pfam" id="PF05592">
    <property type="entry name" value="Bac_rhamnosid"/>
    <property type="match status" value="1"/>
</dbReference>
<feature type="domain" description="Bacterial alpha-L-rhamnosidase N-terminal" evidence="6">
    <location>
        <begin position="182"/>
        <end position="354"/>
    </location>
</feature>
<evidence type="ECO:0000256" key="1">
    <source>
        <dbReference type="ARBA" id="ARBA00001445"/>
    </source>
</evidence>
<accession>A0A243WK81</accession>